<name>A0ACD5TYC1_AVESA</name>
<accession>A0ACD5TYC1</accession>
<dbReference type="Proteomes" id="UP001732700">
    <property type="component" value="Chromosome 1D"/>
</dbReference>
<reference evidence="1" key="1">
    <citation type="submission" date="2021-05" db="EMBL/GenBank/DDBJ databases">
        <authorList>
            <person name="Scholz U."/>
            <person name="Mascher M."/>
            <person name="Fiebig A."/>
        </authorList>
    </citation>
    <scope>NUCLEOTIDE SEQUENCE [LARGE SCALE GENOMIC DNA]</scope>
</reference>
<evidence type="ECO:0000313" key="1">
    <source>
        <dbReference type="EnsemblPlants" id="AVESA.00010b.r2.1DG0145300.1.CDS"/>
    </source>
</evidence>
<evidence type="ECO:0000313" key="2">
    <source>
        <dbReference type="Proteomes" id="UP001732700"/>
    </source>
</evidence>
<dbReference type="EnsemblPlants" id="AVESA.00010b.r2.1DG0145300.1">
    <property type="protein sequence ID" value="AVESA.00010b.r2.1DG0145300.1.CDS"/>
    <property type="gene ID" value="AVESA.00010b.r2.1DG0145300"/>
</dbReference>
<keyword evidence="2" id="KW-1185">Reference proteome</keyword>
<reference evidence="1" key="2">
    <citation type="submission" date="2025-09" db="UniProtKB">
        <authorList>
            <consortium name="EnsemblPlants"/>
        </authorList>
    </citation>
    <scope>IDENTIFICATION</scope>
</reference>
<organism evidence="1 2">
    <name type="scientific">Avena sativa</name>
    <name type="common">Oat</name>
    <dbReference type="NCBI Taxonomy" id="4498"/>
    <lineage>
        <taxon>Eukaryota</taxon>
        <taxon>Viridiplantae</taxon>
        <taxon>Streptophyta</taxon>
        <taxon>Embryophyta</taxon>
        <taxon>Tracheophyta</taxon>
        <taxon>Spermatophyta</taxon>
        <taxon>Magnoliopsida</taxon>
        <taxon>Liliopsida</taxon>
        <taxon>Poales</taxon>
        <taxon>Poaceae</taxon>
        <taxon>BOP clade</taxon>
        <taxon>Pooideae</taxon>
        <taxon>Poodae</taxon>
        <taxon>Poeae</taxon>
        <taxon>Poeae Chloroplast Group 1 (Aveneae type)</taxon>
        <taxon>Aveninae</taxon>
        <taxon>Avena</taxon>
    </lineage>
</organism>
<protein>
    <submittedName>
        <fullName evidence="1">Uncharacterized protein</fullName>
    </submittedName>
</protein>
<sequence>MGNGCRRRPTGRAGRRIPATTGGWEATDDSSGCWRRGAGGSWNQGRQLVESGLVESWNQLFSIAQVRPLFSVTLDPSAILRRPDRPAVLGRPGPSCCSPLSRMVMDMLTIYLHYEDENQEAHILQRSMMRRHVSHYDFILMIEEVGFDTIDFLYYAKKDPQGNAYFVQIEDQSADGGVSSELAKQLTARTSHKQLRRSKRLNVIQITDQHNDEDEDFNNGEQYIAPGAESQALEDEDDRVHKQLCTEVVKRKRTSLPIVWNMPPRQRIVVKCNEESQPIGEEGAILGKFLGTIARIGGLCPLNINDWRDLKKNRRDETILQCVQTKFVYPKSCEKWILKSIGRDWRKFKSSLKKAIFNPAIEKNPDIRRKALYKLCPDDVDKDQWRGLVKFWNSKKGKAITEKNIISRSLVKNSHNAGTKSYARWSEDIRQADPEKKRPHRSTVYLATHKKKDNVNNTEKNNRLARLEEIIAQRPELAQSANGRVAWEGDALQEVLGKEKNGQVHGMGLLPTPKQVYGRTPRYLKNINLTTTDGSPCDGEDDVRKEIAKMKEHIKRLEDRNNREGYGNIGLEEENLQSNNNVVSRLPILPGKRKRVQCDGPVEARSSMQHDTSEDNNLLLSCEKDGEHDNVNQLPIQQKSSCPLGPVIDSVPEVTVTTEQPDESSARLNQQGTISKRPQSAPTKRRRTSSLKDGSRVVLKTSTYPNKRNIAYATIRSTNPATKAGGIELGAEFVLLRIDEPIIQNEELVREVGDCKTIGDAFSEGFLIAWPWAFIRKKDD</sequence>
<proteinExistence type="predicted"/>